<evidence type="ECO:0000256" key="1">
    <source>
        <dbReference type="SAM" id="MobiDB-lite"/>
    </source>
</evidence>
<feature type="transmembrane region" description="Helical" evidence="2">
    <location>
        <begin position="110"/>
        <end position="129"/>
    </location>
</feature>
<feature type="compositionally biased region" description="Low complexity" evidence="1">
    <location>
        <begin position="36"/>
        <end position="54"/>
    </location>
</feature>
<dbReference type="GeneID" id="17275578"/>
<dbReference type="PaxDb" id="2903-EOD30303"/>
<keyword evidence="2" id="KW-1133">Transmembrane helix</keyword>
<feature type="transmembrane region" description="Helical" evidence="2">
    <location>
        <begin position="83"/>
        <end position="104"/>
    </location>
</feature>
<evidence type="ECO:0000256" key="2">
    <source>
        <dbReference type="SAM" id="Phobius"/>
    </source>
</evidence>
<dbReference type="HOGENOM" id="CLU_1727086_0_0_1"/>
<keyword evidence="2" id="KW-0472">Membrane</keyword>
<evidence type="ECO:0000313" key="4">
    <source>
        <dbReference type="Proteomes" id="UP000013827"/>
    </source>
</evidence>
<protein>
    <submittedName>
        <fullName evidence="3">Uncharacterized protein</fullName>
    </submittedName>
</protein>
<dbReference type="AlphaFoldDB" id="A0A0D3K3G8"/>
<dbReference type="RefSeq" id="XP_005782732.1">
    <property type="nucleotide sequence ID" value="XM_005782675.1"/>
</dbReference>
<keyword evidence="2" id="KW-0812">Transmembrane</keyword>
<reference evidence="4" key="1">
    <citation type="journal article" date="2013" name="Nature">
        <title>Pan genome of the phytoplankton Emiliania underpins its global distribution.</title>
        <authorList>
            <person name="Read B.A."/>
            <person name="Kegel J."/>
            <person name="Klute M.J."/>
            <person name="Kuo A."/>
            <person name="Lefebvre S.C."/>
            <person name="Maumus F."/>
            <person name="Mayer C."/>
            <person name="Miller J."/>
            <person name="Monier A."/>
            <person name="Salamov A."/>
            <person name="Young J."/>
            <person name="Aguilar M."/>
            <person name="Claverie J.M."/>
            <person name="Frickenhaus S."/>
            <person name="Gonzalez K."/>
            <person name="Herman E.K."/>
            <person name="Lin Y.C."/>
            <person name="Napier J."/>
            <person name="Ogata H."/>
            <person name="Sarno A.F."/>
            <person name="Shmutz J."/>
            <person name="Schroeder D."/>
            <person name="de Vargas C."/>
            <person name="Verret F."/>
            <person name="von Dassow P."/>
            <person name="Valentin K."/>
            <person name="Van de Peer Y."/>
            <person name="Wheeler G."/>
            <person name="Dacks J.B."/>
            <person name="Delwiche C.F."/>
            <person name="Dyhrman S.T."/>
            <person name="Glockner G."/>
            <person name="John U."/>
            <person name="Richards T."/>
            <person name="Worden A.Z."/>
            <person name="Zhang X."/>
            <person name="Grigoriev I.V."/>
            <person name="Allen A.E."/>
            <person name="Bidle K."/>
            <person name="Borodovsky M."/>
            <person name="Bowler C."/>
            <person name="Brownlee C."/>
            <person name="Cock J.M."/>
            <person name="Elias M."/>
            <person name="Gladyshev V.N."/>
            <person name="Groth M."/>
            <person name="Guda C."/>
            <person name="Hadaegh A."/>
            <person name="Iglesias-Rodriguez M.D."/>
            <person name="Jenkins J."/>
            <person name="Jones B.M."/>
            <person name="Lawson T."/>
            <person name="Leese F."/>
            <person name="Lindquist E."/>
            <person name="Lobanov A."/>
            <person name="Lomsadze A."/>
            <person name="Malik S.B."/>
            <person name="Marsh M.E."/>
            <person name="Mackinder L."/>
            <person name="Mock T."/>
            <person name="Mueller-Roeber B."/>
            <person name="Pagarete A."/>
            <person name="Parker M."/>
            <person name="Probert I."/>
            <person name="Quesneville H."/>
            <person name="Raines C."/>
            <person name="Rensing S.A."/>
            <person name="Riano-Pachon D.M."/>
            <person name="Richier S."/>
            <person name="Rokitta S."/>
            <person name="Shiraiwa Y."/>
            <person name="Soanes D.M."/>
            <person name="van der Giezen M."/>
            <person name="Wahlund T.M."/>
            <person name="Williams B."/>
            <person name="Wilson W."/>
            <person name="Wolfe G."/>
            <person name="Wurch L.L."/>
        </authorList>
    </citation>
    <scope>NUCLEOTIDE SEQUENCE</scope>
</reference>
<reference evidence="3" key="2">
    <citation type="submission" date="2024-10" db="UniProtKB">
        <authorList>
            <consortium name="EnsemblProtists"/>
        </authorList>
    </citation>
    <scope>IDENTIFICATION</scope>
</reference>
<sequence>MRCFTTMDRCWAPPAHRRNLRSRSERKASKQLLLTSADQPSAAAPAVPARAGVMPPRPPPQGRSISGAREGSSSTGLSRGGGWMVSLGLFCSAVLWVVCAVGLLDTQGTLVQRTFALLAGALAVLLTPYSGFGFRARAVHAIAPVIPRPIRL</sequence>
<accession>A0A0D3K3G8</accession>
<proteinExistence type="predicted"/>
<keyword evidence="4" id="KW-1185">Reference proteome</keyword>
<name>A0A0D3K3G8_EMIH1</name>
<evidence type="ECO:0000313" key="3">
    <source>
        <dbReference type="EnsemblProtists" id="EOD30303"/>
    </source>
</evidence>
<dbReference type="EnsemblProtists" id="EOD30303">
    <property type="protein sequence ID" value="EOD30303"/>
    <property type="gene ID" value="EMIHUDRAFT_253750"/>
</dbReference>
<dbReference type="KEGG" id="ehx:EMIHUDRAFT_253750"/>
<organism evidence="3 4">
    <name type="scientific">Emiliania huxleyi (strain CCMP1516)</name>
    <dbReference type="NCBI Taxonomy" id="280463"/>
    <lineage>
        <taxon>Eukaryota</taxon>
        <taxon>Haptista</taxon>
        <taxon>Haptophyta</taxon>
        <taxon>Prymnesiophyceae</taxon>
        <taxon>Isochrysidales</taxon>
        <taxon>Noelaerhabdaceae</taxon>
        <taxon>Emiliania</taxon>
    </lineage>
</organism>
<feature type="region of interest" description="Disordered" evidence="1">
    <location>
        <begin position="17"/>
        <end position="74"/>
    </location>
</feature>
<dbReference type="Proteomes" id="UP000013827">
    <property type="component" value="Unassembled WGS sequence"/>
</dbReference>